<gene>
    <name evidence="5" type="ORF">PCE31106_04425</name>
</gene>
<dbReference type="CDD" id="cd17265">
    <property type="entry name" value="RMtype1_S_Eco4255III-TRD2-CR2_like"/>
    <property type="match status" value="1"/>
</dbReference>
<dbReference type="CDD" id="cd16961">
    <property type="entry name" value="RMtype1_S_TRD-CR_like"/>
    <property type="match status" value="1"/>
</dbReference>
<dbReference type="SUPFAM" id="SSF116734">
    <property type="entry name" value="DNA methylase specificity domain"/>
    <property type="match status" value="2"/>
</dbReference>
<feature type="domain" description="Type I restriction modification DNA specificity" evidence="4">
    <location>
        <begin position="297"/>
        <end position="402"/>
    </location>
</feature>
<dbReference type="Gene3D" id="3.90.220.20">
    <property type="entry name" value="DNA methylase specificity domains"/>
    <property type="match status" value="2"/>
</dbReference>
<dbReference type="Pfam" id="PF01420">
    <property type="entry name" value="Methylase_S"/>
    <property type="match status" value="2"/>
</dbReference>
<evidence type="ECO:0000313" key="5">
    <source>
        <dbReference type="EMBL" id="VVE46631.1"/>
    </source>
</evidence>
<dbReference type="InterPro" id="IPR000055">
    <property type="entry name" value="Restrct_endonuc_typeI_TRD"/>
</dbReference>
<accession>A0A5E4YCR6</accession>
<dbReference type="InterPro" id="IPR044946">
    <property type="entry name" value="Restrct_endonuc_typeI_TRD_sf"/>
</dbReference>
<dbReference type="GO" id="GO:0008168">
    <property type="term" value="F:methyltransferase activity"/>
    <property type="evidence" value="ECO:0007669"/>
    <property type="project" value="UniProtKB-KW"/>
</dbReference>
<organism evidence="5 6">
    <name type="scientific">Pandoraea cepalis</name>
    <dbReference type="NCBI Taxonomy" id="2508294"/>
    <lineage>
        <taxon>Bacteria</taxon>
        <taxon>Pseudomonadati</taxon>
        <taxon>Pseudomonadota</taxon>
        <taxon>Betaproteobacteria</taxon>
        <taxon>Burkholderiales</taxon>
        <taxon>Burkholderiaceae</taxon>
        <taxon>Pandoraea</taxon>
    </lineage>
</organism>
<evidence type="ECO:0000256" key="2">
    <source>
        <dbReference type="ARBA" id="ARBA00022747"/>
    </source>
</evidence>
<protein>
    <submittedName>
        <fullName evidence="5">Type I restriction-modification methylase S subunit</fullName>
    </submittedName>
</protein>
<name>A0A5E4YCR6_9BURK</name>
<dbReference type="GO" id="GO:0003677">
    <property type="term" value="F:DNA binding"/>
    <property type="evidence" value="ECO:0007669"/>
    <property type="project" value="UniProtKB-KW"/>
</dbReference>
<dbReference type="OrthoDB" id="5298944at2"/>
<proteinExistence type="inferred from homology"/>
<dbReference type="AlphaFoldDB" id="A0A5E4YCR6"/>
<sequence length="447" mass="49742">MALYPQYKKYKPTRCAWLKEIPEHWDFKRIKNVATHNDEALDERTDPDLEIDYVDISSVTLTKGIEKTETMLFEKAPSRARRKVKDGDIIVSTVRTYLKAIAPICEPPEYMVVSTGFAVIRPKENLHSGFAGYLLQSNGFVGEVVANSVGVSYPAINASDLVRIPAVEPPLDEQRSIARFLDFKTAQFDAQITKQQALLDKLAEKRTALISHAVTKGLDPSVSMKDSKVEWLGSIPQDWKETRVKFLGELILGLTYSPDDVVSDRGTLVLRSSNVQDGKISLDDCVYVSCDIPRKIVTKVDDILICSRNGSRALIGKCALLTEEVSNQAFGAFMTVLRSKHARFLYYVLNSTLFKFQSGRFLTSTINQLTTQTLGDFEIALPSEEAQAAIVNYLDKATDAIDAQCKKVQSVIDRLTEYRAALITNAVSGKIDVRGFEIPQPAEGMAL</sequence>
<keyword evidence="2" id="KW-0680">Restriction system</keyword>
<dbReference type="EMBL" id="CABPSL010000025">
    <property type="protein sequence ID" value="VVE46631.1"/>
    <property type="molecule type" value="Genomic_DNA"/>
</dbReference>
<evidence type="ECO:0000256" key="1">
    <source>
        <dbReference type="ARBA" id="ARBA00010923"/>
    </source>
</evidence>
<reference evidence="5 6" key="1">
    <citation type="submission" date="2019-08" db="EMBL/GenBank/DDBJ databases">
        <authorList>
            <person name="Peeters C."/>
        </authorList>
    </citation>
    <scope>NUCLEOTIDE SEQUENCE [LARGE SCALE GENOMIC DNA]</scope>
    <source>
        <strain evidence="5 6">LMG 31106</strain>
    </source>
</reference>
<evidence type="ECO:0000313" key="6">
    <source>
        <dbReference type="Proteomes" id="UP000384354"/>
    </source>
</evidence>
<dbReference type="RefSeq" id="WP_150564664.1">
    <property type="nucleotide sequence ID" value="NZ_CABPSL010000025.1"/>
</dbReference>
<dbReference type="GO" id="GO:0032259">
    <property type="term" value="P:methylation"/>
    <property type="evidence" value="ECO:0007669"/>
    <property type="project" value="UniProtKB-KW"/>
</dbReference>
<dbReference type="PANTHER" id="PTHR30408:SF13">
    <property type="entry name" value="TYPE I RESTRICTION ENZYME HINDI SPECIFICITY SUBUNIT"/>
    <property type="match status" value="1"/>
</dbReference>
<evidence type="ECO:0000256" key="3">
    <source>
        <dbReference type="ARBA" id="ARBA00023125"/>
    </source>
</evidence>
<feature type="domain" description="Type I restriction modification DNA specificity" evidence="4">
    <location>
        <begin position="22"/>
        <end position="193"/>
    </location>
</feature>
<keyword evidence="5" id="KW-0808">Transferase</keyword>
<keyword evidence="5" id="KW-0489">Methyltransferase</keyword>
<dbReference type="PANTHER" id="PTHR30408">
    <property type="entry name" value="TYPE-1 RESTRICTION ENZYME ECOKI SPECIFICITY PROTEIN"/>
    <property type="match status" value="1"/>
</dbReference>
<dbReference type="Proteomes" id="UP000384354">
    <property type="component" value="Unassembled WGS sequence"/>
</dbReference>
<comment type="similarity">
    <text evidence="1">Belongs to the type-I restriction system S methylase family.</text>
</comment>
<dbReference type="InterPro" id="IPR052021">
    <property type="entry name" value="Type-I_RS_S_subunit"/>
</dbReference>
<evidence type="ECO:0000259" key="4">
    <source>
        <dbReference type="Pfam" id="PF01420"/>
    </source>
</evidence>
<keyword evidence="3" id="KW-0238">DNA-binding</keyword>
<dbReference type="GO" id="GO:0009307">
    <property type="term" value="P:DNA restriction-modification system"/>
    <property type="evidence" value="ECO:0007669"/>
    <property type="project" value="UniProtKB-KW"/>
</dbReference>